<keyword evidence="1" id="KW-0472">Membrane</keyword>
<dbReference type="RefSeq" id="WP_353683938.1">
    <property type="nucleotide sequence ID" value="NZ_CP144373.1"/>
</dbReference>
<evidence type="ECO:0000256" key="1">
    <source>
        <dbReference type="SAM" id="Phobius"/>
    </source>
</evidence>
<feature type="transmembrane region" description="Helical" evidence="1">
    <location>
        <begin position="33"/>
        <end position="53"/>
    </location>
</feature>
<evidence type="ECO:0000313" key="2">
    <source>
        <dbReference type="EMBL" id="XCH46405.1"/>
    </source>
</evidence>
<dbReference type="EMBL" id="CP144373">
    <property type="protein sequence ID" value="XCH46405.1"/>
    <property type="molecule type" value="Genomic_DNA"/>
</dbReference>
<accession>A0AAU8GVB9</accession>
<keyword evidence="1" id="KW-1133">Transmembrane helix</keyword>
<dbReference type="AlphaFoldDB" id="A0AAU8GVB9"/>
<gene>
    <name evidence="2" type="ORF">V4D30_08665</name>
</gene>
<feature type="transmembrane region" description="Helical" evidence="1">
    <location>
        <begin position="9"/>
        <end position="27"/>
    </location>
</feature>
<dbReference type="KEGG" id="taut:V4D30_08665"/>
<proteinExistence type="predicted"/>
<protein>
    <submittedName>
        <fullName evidence="2">Uncharacterized protein</fullName>
    </submittedName>
</protein>
<keyword evidence="1" id="KW-0812">Transmembrane</keyword>
<reference evidence="2" key="1">
    <citation type="submission" date="2024-01" db="EMBL/GenBank/DDBJ databases">
        <title>The first autotrophic representatives of the genus Thermodesulfovibrio.</title>
        <authorList>
            <person name="Maltseva A.I."/>
            <person name="Elcheninov A.G."/>
            <person name="Kublanov I.V."/>
            <person name="Lebedinsky A.V."/>
            <person name="Frolov E.N."/>
        </authorList>
    </citation>
    <scope>NUCLEOTIDE SEQUENCE</scope>
    <source>
        <strain evidence="2">3907-1M</strain>
    </source>
</reference>
<sequence>MIFSNFDAFYYSFITAAQHFLVSLPLWSQSLRVLLKLFLFYLVFLPVPCFSLMQVEAWRYLPARVIG</sequence>
<organism evidence="2">
    <name type="scientific">Thermodesulfovibrio autotrophicus</name>
    <dbReference type="NCBI Taxonomy" id="3118333"/>
    <lineage>
        <taxon>Bacteria</taxon>
        <taxon>Pseudomonadati</taxon>
        <taxon>Nitrospirota</taxon>
        <taxon>Thermodesulfovibrionia</taxon>
        <taxon>Thermodesulfovibrionales</taxon>
        <taxon>Thermodesulfovibrionaceae</taxon>
        <taxon>Thermodesulfovibrio</taxon>
    </lineage>
</organism>
<name>A0AAU8GVB9_9BACT</name>